<reference evidence="1" key="2">
    <citation type="submission" date="2022-06" db="UniProtKB">
        <authorList>
            <consortium name="EnsemblMetazoa"/>
        </authorList>
    </citation>
    <scope>IDENTIFICATION</scope>
    <source>
        <strain evidence="1">PS312</strain>
    </source>
</reference>
<protein>
    <submittedName>
        <fullName evidence="1">Uncharacterized protein</fullName>
    </submittedName>
</protein>
<sequence length="82" mass="8791">MFSRVVLPIAVENGQDGGTGWRQYNDTREKSAHTGPAYKLLACVPPRMPPLPPLPAARLAAFLRGSSSTSSVSRGHESGRMV</sequence>
<name>A0A2A6BGZ4_PRIPA</name>
<dbReference type="Proteomes" id="UP000005239">
    <property type="component" value="Unassembled WGS sequence"/>
</dbReference>
<gene>
    <name evidence="1" type="primary">WBGene00284798</name>
</gene>
<dbReference type="EnsemblMetazoa" id="PPA46429.1">
    <property type="protein sequence ID" value="PPA46429.1"/>
    <property type="gene ID" value="WBGene00284798"/>
</dbReference>
<proteinExistence type="predicted"/>
<organism evidence="1 2">
    <name type="scientific">Pristionchus pacificus</name>
    <name type="common">Parasitic nematode worm</name>
    <dbReference type="NCBI Taxonomy" id="54126"/>
    <lineage>
        <taxon>Eukaryota</taxon>
        <taxon>Metazoa</taxon>
        <taxon>Ecdysozoa</taxon>
        <taxon>Nematoda</taxon>
        <taxon>Chromadorea</taxon>
        <taxon>Rhabditida</taxon>
        <taxon>Rhabditina</taxon>
        <taxon>Diplogasteromorpha</taxon>
        <taxon>Diplogasteroidea</taxon>
        <taxon>Neodiplogasteridae</taxon>
        <taxon>Pristionchus</taxon>
    </lineage>
</organism>
<keyword evidence="2" id="KW-1185">Reference proteome</keyword>
<accession>A0A2A6BGZ4</accession>
<reference evidence="2" key="1">
    <citation type="journal article" date="2008" name="Nat. Genet.">
        <title>The Pristionchus pacificus genome provides a unique perspective on nematode lifestyle and parasitism.</title>
        <authorList>
            <person name="Dieterich C."/>
            <person name="Clifton S.W."/>
            <person name="Schuster L.N."/>
            <person name="Chinwalla A."/>
            <person name="Delehaunty K."/>
            <person name="Dinkelacker I."/>
            <person name="Fulton L."/>
            <person name="Fulton R."/>
            <person name="Godfrey J."/>
            <person name="Minx P."/>
            <person name="Mitreva M."/>
            <person name="Roeseler W."/>
            <person name="Tian H."/>
            <person name="Witte H."/>
            <person name="Yang S.P."/>
            <person name="Wilson R.K."/>
            <person name="Sommer R.J."/>
        </authorList>
    </citation>
    <scope>NUCLEOTIDE SEQUENCE [LARGE SCALE GENOMIC DNA]</scope>
    <source>
        <strain evidence="2">PS312</strain>
    </source>
</reference>
<accession>A0A8R1V563</accession>
<evidence type="ECO:0000313" key="1">
    <source>
        <dbReference type="EnsemblMetazoa" id="PPA46429.1"/>
    </source>
</evidence>
<evidence type="ECO:0000313" key="2">
    <source>
        <dbReference type="Proteomes" id="UP000005239"/>
    </source>
</evidence>
<dbReference type="AlphaFoldDB" id="A0A2A6BGZ4"/>